<protein>
    <submittedName>
        <fullName evidence="8">Type II secretion system F family protein</fullName>
    </submittedName>
</protein>
<proteinExistence type="predicted"/>
<feature type="domain" description="Type II secretion system protein GspF" evidence="7">
    <location>
        <begin position="141"/>
        <end position="265"/>
    </location>
</feature>
<feature type="transmembrane region" description="Helical" evidence="6">
    <location>
        <begin position="285"/>
        <end position="304"/>
    </location>
</feature>
<dbReference type="Pfam" id="PF00482">
    <property type="entry name" value="T2SSF"/>
    <property type="match status" value="1"/>
</dbReference>
<sequence>MTLTSLTLIVLALLICATCITLWLDARQRRMDRQIEIALPMSHVAGLPSIRRAESASRWQVLERLANYLPHIVYVVHPVYVLFAGVVAAAGVVYANRLVGFSAFTVSVVAVVVAALVVRGLFGWQRHRFTYLLFRQLPDAIQLVTSTVRSGLPVHEAFRTIAREMPQPTSGQFAIVCSELSVGRAPEEAVEAIYRRTQVPEYAMFAVTLAVQLKSGGSLAETLQNLGETVSQRVALAARAKALAGEVIFSSRALSVSPLVVGGVMYLVSPKMIDQLFYDPTGNVLLVYAVCSVLMGHFVIRWMVRRETSL</sequence>
<feature type="transmembrane region" description="Helical" evidence="6">
    <location>
        <begin position="6"/>
        <end position="24"/>
    </location>
</feature>
<comment type="subcellular location">
    <subcellularLocation>
        <location evidence="1">Cell membrane</location>
        <topology evidence="1">Multi-pass membrane protein</topology>
    </subcellularLocation>
</comment>
<keyword evidence="3 6" id="KW-0812">Transmembrane</keyword>
<evidence type="ECO:0000259" key="7">
    <source>
        <dbReference type="Pfam" id="PF00482"/>
    </source>
</evidence>
<evidence type="ECO:0000256" key="6">
    <source>
        <dbReference type="SAM" id="Phobius"/>
    </source>
</evidence>
<name>A0ABY8JBU8_9BRAD</name>
<feature type="transmembrane region" description="Helical" evidence="6">
    <location>
        <begin position="253"/>
        <end position="273"/>
    </location>
</feature>
<dbReference type="InterPro" id="IPR042094">
    <property type="entry name" value="T2SS_GspF_sf"/>
</dbReference>
<dbReference type="Proteomes" id="UP001221546">
    <property type="component" value="Chromosome"/>
</dbReference>
<accession>A0ABY8JBU8</accession>
<keyword evidence="9" id="KW-1185">Reference proteome</keyword>
<evidence type="ECO:0000256" key="2">
    <source>
        <dbReference type="ARBA" id="ARBA00022475"/>
    </source>
</evidence>
<dbReference type="InterPro" id="IPR018076">
    <property type="entry name" value="T2SS_GspF_dom"/>
</dbReference>
<dbReference type="EMBL" id="CP121646">
    <property type="protein sequence ID" value="WFU61423.1"/>
    <property type="molecule type" value="Genomic_DNA"/>
</dbReference>
<reference evidence="8 9" key="1">
    <citation type="submission" date="2023-04" db="EMBL/GenBank/DDBJ databases">
        <title>Australian commercial rhizobial inoculants.</title>
        <authorList>
            <person name="Kohlmeier M.G."/>
            <person name="O'Hara G.W."/>
            <person name="Colombi E."/>
            <person name="Ramsay J.P."/>
            <person name="Terpolilli J."/>
        </authorList>
    </citation>
    <scope>NUCLEOTIDE SEQUENCE [LARGE SCALE GENOMIC DNA]</scope>
    <source>
        <strain evidence="8 9">CB627</strain>
    </source>
</reference>
<dbReference type="PANTHER" id="PTHR35007">
    <property type="entry name" value="INTEGRAL MEMBRANE PROTEIN-RELATED"/>
    <property type="match status" value="1"/>
</dbReference>
<keyword evidence="5 6" id="KW-0472">Membrane</keyword>
<organism evidence="8 9">
    <name type="scientific">Bradyrhizobium brasilense</name>
    <dbReference type="NCBI Taxonomy" id="1419277"/>
    <lineage>
        <taxon>Bacteria</taxon>
        <taxon>Pseudomonadati</taxon>
        <taxon>Pseudomonadota</taxon>
        <taxon>Alphaproteobacteria</taxon>
        <taxon>Hyphomicrobiales</taxon>
        <taxon>Nitrobacteraceae</taxon>
        <taxon>Bradyrhizobium</taxon>
    </lineage>
</organism>
<dbReference type="Gene3D" id="1.20.81.30">
    <property type="entry name" value="Type II secretion system (T2SS), domain F"/>
    <property type="match status" value="1"/>
</dbReference>
<keyword evidence="4 6" id="KW-1133">Transmembrane helix</keyword>
<evidence type="ECO:0000313" key="8">
    <source>
        <dbReference type="EMBL" id="WFU61423.1"/>
    </source>
</evidence>
<gene>
    <name evidence="8" type="ORF">QA636_28495</name>
</gene>
<evidence type="ECO:0000313" key="9">
    <source>
        <dbReference type="Proteomes" id="UP001221546"/>
    </source>
</evidence>
<keyword evidence="2" id="KW-1003">Cell membrane</keyword>
<evidence type="ECO:0000256" key="5">
    <source>
        <dbReference type="ARBA" id="ARBA00023136"/>
    </source>
</evidence>
<feature type="transmembrane region" description="Helical" evidence="6">
    <location>
        <begin position="101"/>
        <end position="122"/>
    </location>
</feature>
<evidence type="ECO:0000256" key="3">
    <source>
        <dbReference type="ARBA" id="ARBA00022692"/>
    </source>
</evidence>
<feature type="transmembrane region" description="Helical" evidence="6">
    <location>
        <begin position="72"/>
        <end position="95"/>
    </location>
</feature>
<evidence type="ECO:0000256" key="4">
    <source>
        <dbReference type="ARBA" id="ARBA00022989"/>
    </source>
</evidence>
<evidence type="ECO:0000256" key="1">
    <source>
        <dbReference type="ARBA" id="ARBA00004651"/>
    </source>
</evidence>
<dbReference type="PANTHER" id="PTHR35007:SF1">
    <property type="entry name" value="PILUS ASSEMBLY PROTEIN"/>
    <property type="match status" value="1"/>
</dbReference>